<dbReference type="Gene3D" id="3.30.890.10">
    <property type="entry name" value="Methyl-cpg-binding Protein 2, Chain A"/>
    <property type="match status" value="1"/>
</dbReference>
<dbReference type="Proteomes" id="UP001457282">
    <property type="component" value="Unassembled WGS sequence"/>
</dbReference>
<keyword evidence="7" id="KW-0804">Transcription</keyword>
<evidence type="ECO:0000256" key="3">
    <source>
        <dbReference type="ARBA" id="ARBA00022771"/>
    </source>
</evidence>
<dbReference type="InterPro" id="IPR016177">
    <property type="entry name" value="DNA-bd_dom_sf"/>
</dbReference>
<evidence type="ECO:0000259" key="10">
    <source>
        <dbReference type="PROSITE" id="PS51050"/>
    </source>
</evidence>
<dbReference type="AlphaFoldDB" id="A0AAW1YCA4"/>
<evidence type="ECO:0000256" key="4">
    <source>
        <dbReference type="ARBA" id="ARBA00022833"/>
    </source>
</evidence>
<evidence type="ECO:0000259" key="9">
    <source>
        <dbReference type="PROSITE" id="PS50982"/>
    </source>
</evidence>
<evidence type="ECO:0000256" key="6">
    <source>
        <dbReference type="ARBA" id="ARBA00023125"/>
    </source>
</evidence>
<keyword evidence="5" id="KW-0805">Transcription regulation</keyword>
<dbReference type="PANTHER" id="PTHR12396">
    <property type="entry name" value="METHYL-CPG BINDING PROTEIN, MBD"/>
    <property type="match status" value="1"/>
</dbReference>
<evidence type="ECO:0008006" key="13">
    <source>
        <dbReference type="Google" id="ProtNLM"/>
    </source>
</evidence>
<comment type="subcellular location">
    <subcellularLocation>
        <location evidence="1">Nucleus</location>
    </subcellularLocation>
</comment>
<evidence type="ECO:0000256" key="7">
    <source>
        <dbReference type="ARBA" id="ARBA00023163"/>
    </source>
</evidence>
<evidence type="ECO:0000313" key="12">
    <source>
        <dbReference type="Proteomes" id="UP001457282"/>
    </source>
</evidence>
<proteinExistence type="predicted"/>
<reference evidence="11 12" key="1">
    <citation type="journal article" date="2023" name="G3 (Bethesda)">
        <title>A chromosome-length genome assembly and annotation of blackberry (Rubus argutus, cv. 'Hillquist').</title>
        <authorList>
            <person name="Bruna T."/>
            <person name="Aryal R."/>
            <person name="Dudchenko O."/>
            <person name="Sargent D.J."/>
            <person name="Mead D."/>
            <person name="Buti M."/>
            <person name="Cavallini A."/>
            <person name="Hytonen T."/>
            <person name="Andres J."/>
            <person name="Pham M."/>
            <person name="Weisz D."/>
            <person name="Mascagni F."/>
            <person name="Usai G."/>
            <person name="Natali L."/>
            <person name="Bassil N."/>
            <person name="Fernandez G.E."/>
            <person name="Lomsadze A."/>
            <person name="Armour M."/>
            <person name="Olukolu B."/>
            <person name="Poorten T."/>
            <person name="Britton C."/>
            <person name="Davik J."/>
            <person name="Ashrafi H."/>
            <person name="Aiden E.L."/>
            <person name="Borodovsky M."/>
            <person name="Worthington M."/>
        </authorList>
    </citation>
    <scope>NUCLEOTIDE SEQUENCE [LARGE SCALE GENOMIC DNA]</scope>
    <source>
        <strain evidence="11">PI 553951</strain>
    </source>
</reference>
<evidence type="ECO:0000256" key="2">
    <source>
        <dbReference type="ARBA" id="ARBA00022723"/>
    </source>
</evidence>
<comment type="caution">
    <text evidence="11">The sequence shown here is derived from an EMBL/GenBank/DDBJ whole genome shotgun (WGS) entry which is preliminary data.</text>
</comment>
<dbReference type="CDD" id="cd01396">
    <property type="entry name" value="MeCP2_MBD"/>
    <property type="match status" value="1"/>
</dbReference>
<gene>
    <name evidence="11" type="ORF">M0R45_010939</name>
</gene>
<accession>A0AAW1YCA4</accession>
<evidence type="ECO:0000256" key="5">
    <source>
        <dbReference type="ARBA" id="ARBA00023015"/>
    </source>
</evidence>
<evidence type="ECO:0000256" key="8">
    <source>
        <dbReference type="ARBA" id="ARBA00023242"/>
    </source>
</evidence>
<feature type="domain" description="MBD" evidence="9">
    <location>
        <begin position="80"/>
        <end position="150"/>
    </location>
</feature>
<dbReference type="SUPFAM" id="SSF54171">
    <property type="entry name" value="DNA-binding domain"/>
    <property type="match status" value="1"/>
</dbReference>
<dbReference type="SMART" id="SM00391">
    <property type="entry name" value="MBD"/>
    <property type="match status" value="1"/>
</dbReference>
<dbReference type="PROSITE" id="PS51050">
    <property type="entry name" value="ZF_CW"/>
    <property type="match status" value="1"/>
</dbReference>
<protein>
    <recommendedName>
        <fullName evidence="13">CW-type domain-containing protein</fullName>
    </recommendedName>
</protein>
<evidence type="ECO:0000256" key="1">
    <source>
        <dbReference type="ARBA" id="ARBA00004123"/>
    </source>
</evidence>
<dbReference type="Pfam" id="PF07496">
    <property type="entry name" value="zf-CW"/>
    <property type="match status" value="1"/>
</dbReference>
<keyword evidence="2" id="KW-0479">Metal-binding</keyword>
<sequence length="179" mass="20362">MKESQETPKSSSKKPYTGQGSIDVFAAQCNTCKKWRVIQSEEEFEEIRSKLSKEPFFCNKRSGVSCEDPADIEYDATRTWVIDKPNIQKTPEGFKRHLVLRRDYSKLDTYYITPEGKKVRSQNEIATILKGNPRYQGVSPTDFDFGSPKVMEDTIPVDVIKKGLGSSNKKLKPTKDGDK</sequence>
<dbReference type="GO" id="GO:0008270">
    <property type="term" value="F:zinc ion binding"/>
    <property type="evidence" value="ECO:0007669"/>
    <property type="project" value="UniProtKB-KW"/>
</dbReference>
<evidence type="ECO:0000313" key="11">
    <source>
        <dbReference type="EMBL" id="KAK9945422.1"/>
    </source>
</evidence>
<dbReference type="PROSITE" id="PS50982">
    <property type="entry name" value="MBD"/>
    <property type="match status" value="1"/>
</dbReference>
<dbReference type="PANTHER" id="PTHR12396:SF10">
    <property type="entry name" value="METHYL-CPG-BINDING DOMAIN-CONTAINING PROTEIN 1-RELATED"/>
    <property type="match status" value="1"/>
</dbReference>
<dbReference type="GO" id="GO:0003677">
    <property type="term" value="F:DNA binding"/>
    <property type="evidence" value="ECO:0007669"/>
    <property type="project" value="UniProtKB-KW"/>
</dbReference>
<dbReference type="Pfam" id="PF01429">
    <property type="entry name" value="MBD"/>
    <property type="match status" value="1"/>
</dbReference>
<keyword evidence="4" id="KW-0862">Zinc</keyword>
<dbReference type="GO" id="GO:0005634">
    <property type="term" value="C:nucleus"/>
    <property type="evidence" value="ECO:0007669"/>
    <property type="project" value="UniProtKB-SubCell"/>
</dbReference>
<dbReference type="InterPro" id="IPR001739">
    <property type="entry name" value="Methyl_CpG_DNA-bd"/>
</dbReference>
<keyword evidence="8" id="KW-0539">Nucleus</keyword>
<organism evidence="11 12">
    <name type="scientific">Rubus argutus</name>
    <name type="common">Southern blackberry</name>
    <dbReference type="NCBI Taxonomy" id="59490"/>
    <lineage>
        <taxon>Eukaryota</taxon>
        <taxon>Viridiplantae</taxon>
        <taxon>Streptophyta</taxon>
        <taxon>Embryophyta</taxon>
        <taxon>Tracheophyta</taxon>
        <taxon>Spermatophyta</taxon>
        <taxon>Magnoliopsida</taxon>
        <taxon>eudicotyledons</taxon>
        <taxon>Gunneridae</taxon>
        <taxon>Pentapetalae</taxon>
        <taxon>rosids</taxon>
        <taxon>fabids</taxon>
        <taxon>Rosales</taxon>
        <taxon>Rosaceae</taxon>
        <taxon>Rosoideae</taxon>
        <taxon>Rosoideae incertae sedis</taxon>
        <taxon>Rubus</taxon>
    </lineage>
</organism>
<dbReference type="InterPro" id="IPR011124">
    <property type="entry name" value="Znf_CW"/>
</dbReference>
<keyword evidence="3" id="KW-0863">Zinc-finger</keyword>
<dbReference type="EMBL" id="JBEDUW010000002">
    <property type="protein sequence ID" value="KAK9945422.1"/>
    <property type="molecule type" value="Genomic_DNA"/>
</dbReference>
<name>A0AAW1YCA4_RUBAR</name>
<feature type="domain" description="CW-type" evidence="10">
    <location>
        <begin position="19"/>
        <end position="74"/>
    </location>
</feature>
<keyword evidence="12" id="KW-1185">Reference proteome</keyword>
<keyword evidence="6" id="KW-0238">DNA-binding</keyword>
<dbReference type="Gene3D" id="3.30.40.100">
    <property type="match status" value="1"/>
</dbReference>